<accession>A0AAV5A7G2</accession>
<dbReference type="Proteomes" id="UP001050691">
    <property type="component" value="Unassembled WGS sequence"/>
</dbReference>
<sequence>MMVLGPRQPDLASCGLFVIINAKSLCMGVIPDDSRVYSSIEIQNVRQKITLQLSCEDQLFPEILYSPEPPLMAEDGKQMSIEPGTMVFPTSALLPDPELAPDASTAVDNPNLMALMLLNEWELYLNLNDNKYWPGQVVKVDIQRKECLVIIPRKIIPNGEKGHSLVKTGASIIYDLVHVPSAPPERLLKEASVATQVVNEQSSTPITSNEVETNQAPKIVVAKAPAATGNAIEVALTFEIVSPPQNSLSIQLESSKSLPSTNMQGTSFKILVPRGKVKQKATMDLEPVKSSLHPVSYTKLNKVVVQYLQ</sequence>
<dbReference type="AlphaFoldDB" id="A0AAV5A7G2"/>
<evidence type="ECO:0000313" key="2">
    <source>
        <dbReference type="Proteomes" id="UP001050691"/>
    </source>
</evidence>
<gene>
    <name evidence="1" type="ORF">Clacol_003135</name>
</gene>
<organism evidence="1 2">
    <name type="scientific">Clathrus columnatus</name>
    <dbReference type="NCBI Taxonomy" id="1419009"/>
    <lineage>
        <taxon>Eukaryota</taxon>
        <taxon>Fungi</taxon>
        <taxon>Dikarya</taxon>
        <taxon>Basidiomycota</taxon>
        <taxon>Agaricomycotina</taxon>
        <taxon>Agaricomycetes</taxon>
        <taxon>Phallomycetidae</taxon>
        <taxon>Phallales</taxon>
        <taxon>Clathraceae</taxon>
        <taxon>Clathrus</taxon>
    </lineage>
</organism>
<name>A0AAV5A7G2_9AGAM</name>
<dbReference type="EMBL" id="BPWL01000003">
    <property type="protein sequence ID" value="GJJ08915.1"/>
    <property type="molecule type" value="Genomic_DNA"/>
</dbReference>
<keyword evidence="2" id="KW-1185">Reference proteome</keyword>
<reference evidence="1" key="1">
    <citation type="submission" date="2021-10" db="EMBL/GenBank/DDBJ databases">
        <title>De novo Genome Assembly of Clathrus columnatus (Basidiomycota, Fungi) Using Illumina and Nanopore Sequence Data.</title>
        <authorList>
            <person name="Ogiso-Tanaka E."/>
            <person name="Itagaki H."/>
            <person name="Hosoya T."/>
            <person name="Hosaka K."/>
        </authorList>
    </citation>
    <scope>NUCLEOTIDE SEQUENCE</scope>
    <source>
        <strain evidence="1">MO-923</strain>
    </source>
</reference>
<comment type="caution">
    <text evidence="1">The sequence shown here is derived from an EMBL/GenBank/DDBJ whole genome shotgun (WGS) entry which is preliminary data.</text>
</comment>
<protein>
    <submittedName>
        <fullName evidence="1">Uncharacterized protein</fullName>
    </submittedName>
</protein>
<proteinExistence type="predicted"/>
<evidence type="ECO:0000313" key="1">
    <source>
        <dbReference type="EMBL" id="GJJ08915.1"/>
    </source>
</evidence>